<keyword evidence="18" id="KW-1185">Reference proteome</keyword>
<keyword evidence="3 13" id="KW-0813">Transport</keyword>
<dbReference type="Proteomes" id="UP001229421">
    <property type="component" value="Unassembled WGS sequence"/>
</dbReference>
<keyword evidence="10" id="KW-0325">Glycoprotein</keyword>
<evidence type="ECO:0000313" key="18">
    <source>
        <dbReference type="Proteomes" id="UP001229421"/>
    </source>
</evidence>
<organism evidence="17 18">
    <name type="scientific">Tagetes erecta</name>
    <name type="common">African marigold</name>
    <dbReference type="NCBI Taxonomy" id="13708"/>
    <lineage>
        <taxon>Eukaryota</taxon>
        <taxon>Viridiplantae</taxon>
        <taxon>Streptophyta</taxon>
        <taxon>Embryophyta</taxon>
        <taxon>Tracheophyta</taxon>
        <taxon>Spermatophyta</taxon>
        <taxon>Magnoliopsida</taxon>
        <taxon>eudicotyledons</taxon>
        <taxon>Gunneridae</taxon>
        <taxon>Pentapetalae</taxon>
        <taxon>asterids</taxon>
        <taxon>campanulids</taxon>
        <taxon>Asterales</taxon>
        <taxon>Asteraceae</taxon>
        <taxon>Asteroideae</taxon>
        <taxon>Heliantheae alliance</taxon>
        <taxon>Tageteae</taxon>
        <taxon>Tagetes</taxon>
    </lineage>
</organism>
<dbReference type="SMART" id="SM00079">
    <property type="entry name" value="PBPe"/>
    <property type="match status" value="1"/>
</dbReference>
<name>A0AAD8KBW4_TARER</name>
<dbReference type="Gene3D" id="1.10.287.70">
    <property type="match status" value="1"/>
</dbReference>
<evidence type="ECO:0000256" key="14">
    <source>
        <dbReference type="PIRSR" id="PIRSR037090-50"/>
    </source>
</evidence>
<evidence type="ECO:0000256" key="5">
    <source>
        <dbReference type="ARBA" id="ARBA00022729"/>
    </source>
</evidence>
<dbReference type="AlphaFoldDB" id="A0AAD8KBW4"/>
<keyword evidence="9 13" id="KW-0675">Receptor</keyword>
<dbReference type="InterPro" id="IPR017103">
    <property type="entry name" value="Iontropic_Glu_rcpt_pln"/>
</dbReference>
<keyword evidence="6 15" id="KW-1133">Transmembrane helix</keyword>
<evidence type="ECO:0000256" key="1">
    <source>
        <dbReference type="ARBA" id="ARBA00004141"/>
    </source>
</evidence>
<gene>
    <name evidence="17" type="ORF">QVD17_25856</name>
</gene>
<evidence type="ECO:0000256" key="7">
    <source>
        <dbReference type="ARBA" id="ARBA00023065"/>
    </source>
</evidence>
<dbReference type="Pfam" id="PF01094">
    <property type="entry name" value="ANF_receptor"/>
    <property type="match status" value="1"/>
</dbReference>
<dbReference type="SUPFAM" id="SSF53822">
    <property type="entry name" value="Periplasmic binding protein-like I"/>
    <property type="match status" value="1"/>
</dbReference>
<evidence type="ECO:0000313" key="17">
    <source>
        <dbReference type="EMBL" id="KAK1416740.1"/>
    </source>
</evidence>
<dbReference type="Gene3D" id="3.40.50.2300">
    <property type="match status" value="2"/>
</dbReference>
<dbReference type="SUPFAM" id="SSF53850">
    <property type="entry name" value="Periplasmic binding protein-like II"/>
    <property type="match status" value="1"/>
</dbReference>
<dbReference type="InterPro" id="IPR015683">
    <property type="entry name" value="Ionotropic_Glu_rcpt"/>
</dbReference>
<comment type="subcellular location">
    <subcellularLocation>
        <location evidence="1">Membrane</location>
        <topology evidence="1">Multi-pass membrane protein</topology>
    </subcellularLocation>
</comment>
<dbReference type="PIRSF" id="PIRSF037090">
    <property type="entry name" value="Iontro_Glu-like_rcpt_pln"/>
    <property type="match status" value="1"/>
</dbReference>
<dbReference type="CDD" id="cd19990">
    <property type="entry name" value="PBP1_GABAb_receptor_plant"/>
    <property type="match status" value="1"/>
</dbReference>
<dbReference type="FunFam" id="1.10.287.70:FF:000172">
    <property type="entry name" value="Glutamate receptor"/>
    <property type="match status" value="1"/>
</dbReference>
<evidence type="ECO:0000256" key="2">
    <source>
        <dbReference type="ARBA" id="ARBA00008685"/>
    </source>
</evidence>
<feature type="transmembrane region" description="Helical" evidence="15">
    <location>
        <begin position="526"/>
        <end position="544"/>
    </location>
</feature>
<evidence type="ECO:0000256" key="15">
    <source>
        <dbReference type="SAM" id="Phobius"/>
    </source>
</evidence>
<dbReference type="Pfam" id="PF00060">
    <property type="entry name" value="Lig_chan"/>
    <property type="match status" value="1"/>
</dbReference>
<feature type="transmembrane region" description="Helical" evidence="15">
    <location>
        <begin position="764"/>
        <end position="784"/>
    </location>
</feature>
<comment type="similarity">
    <text evidence="2 13">Belongs to the glutamate-gated ion channel (TC 1.A.10.1) family.</text>
</comment>
<dbReference type="GO" id="GO:0016020">
    <property type="term" value="C:membrane"/>
    <property type="evidence" value="ECO:0007669"/>
    <property type="project" value="UniProtKB-SubCell"/>
</dbReference>
<dbReference type="FunFam" id="3.40.190.10:FF:000054">
    <property type="entry name" value="Glutamate receptor"/>
    <property type="match status" value="1"/>
</dbReference>
<evidence type="ECO:0000259" key="16">
    <source>
        <dbReference type="SMART" id="SM00079"/>
    </source>
</evidence>
<feature type="transmembrane region" description="Helical" evidence="15">
    <location>
        <begin position="588"/>
        <end position="612"/>
    </location>
</feature>
<comment type="caution">
    <text evidence="17">The sequence shown here is derived from an EMBL/GenBank/DDBJ whole genome shotgun (WGS) entry which is preliminary data.</text>
</comment>
<keyword evidence="4 15" id="KW-0812">Transmembrane</keyword>
<evidence type="ECO:0000256" key="12">
    <source>
        <dbReference type="ARBA" id="ARBA00023303"/>
    </source>
</evidence>
<feature type="domain" description="Ionotropic glutamate receptor C-terminal" evidence="16">
    <location>
        <begin position="406"/>
        <end position="743"/>
    </location>
</feature>
<accession>A0AAD8KBW4</accession>
<evidence type="ECO:0000256" key="13">
    <source>
        <dbReference type="PIRNR" id="PIRNR037090"/>
    </source>
</evidence>
<evidence type="ECO:0000256" key="8">
    <source>
        <dbReference type="ARBA" id="ARBA00023136"/>
    </source>
</evidence>
<evidence type="ECO:0000256" key="4">
    <source>
        <dbReference type="ARBA" id="ARBA00022692"/>
    </source>
</evidence>
<protein>
    <recommendedName>
        <fullName evidence="13">Glutamate receptor</fullName>
    </recommendedName>
</protein>
<sequence>MENNISGKHIIGATLDMTSRAGREARVAMKIAIDDFNTKTQQNMTLYTTNSKGKVVHAIHNTINLIDTYKAKAIIGLQTMEEVVSVGAISSEKHIPTFSLLDSVPQWTLDQFGYLIQASPSQLAQVNAFVAIMESCGWNRFTFIYEDINSASSQIIPHLMESIKQSGVQMINIVKVSPLAASSSLLEQLGMIHSGPCRVFLVHTSLETGIRLFHNTQMMGMMKTGYVWITTNLITDLLHTVNSSTFLTMQGVVGIGSFFPDTGSRFHDFSSKFQAKFKSEQPKEHNNMPGIFAVQAYDATWIAALALTVENMSALTFVDTVSLQSFVGISGELVKIVNKKPAASQVFNIINVVGKYYRQLGFWSEGLGFSEVINDRAMYDASLQKLGPIFWPGRPLHTPTGQAPLRVGVPTMALYKKFVQVKYDDKDHNFTCTGYSIELFKEIVRRLPYNVAYEFYPFNGSYDHFVKQVYLKNFDAVIGDVSVVSWRYQYAEFTHPYTETGLVMIVPPVASHHEQWLFVKPFTRDMWALTIIINIYCGFVVWFIERKNSLELQGSPLNQTGIIFCSAFTRMFYTSVDNVHSNLTRMTTVAWLVTAIIIGQCYTASLTSMLTVGRLKPKVTDYETLKNSNAIVGHGRGSQVASYLVNVLHFKHENLRSFTSPEEYAYALGNKEIAAVFLVAPYAKLFLNKYCKSFIAAGTPFEEGGFAFAFPKGSPLVSDFTKALLNVSESGTLQDIEKKSLGLEHCVDQEEILDKYERLDFRSFWSLFVLAGGTSTIALVIYVMQDLCKTERRSLATIISDVRKYLVHRKKRLSRKVSDADGVESSNVPEIT</sequence>
<dbReference type="CDD" id="cd13686">
    <property type="entry name" value="GluR_Plant"/>
    <property type="match status" value="1"/>
</dbReference>
<dbReference type="InterPro" id="IPR001320">
    <property type="entry name" value="Iontro_rcpt_C"/>
</dbReference>
<keyword evidence="14" id="KW-1015">Disulfide bond</keyword>
<dbReference type="InterPro" id="IPR044440">
    <property type="entry name" value="GABAb_receptor_plant_PBP1"/>
</dbReference>
<dbReference type="GO" id="GO:0015276">
    <property type="term" value="F:ligand-gated monoatomic ion channel activity"/>
    <property type="evidence" value="ECO:0007669"/>
    <property type="project" value="InterPro"/>
</dbReference>
<reference evidence="17" key="1">
    <citation type="journal article" date="2023" name="bioRxiv">
        <title>Improved chromosome-level genome assembly for marigold (Tagetes erecta).</title>
        <authorList>
            <person name="Jiang F."/>
            <person name="Yuan L."/>
            <person name="Wang S."/>
            <person name="Wang H."/>
            <person name="Xu D."/>
            <person name="Wang A."/>
            <person name="Fan W."/>
        </authorList>
    </citation>
    <scope>NUCLEOTIDE SEQUENCE</scope>
    <source>
        <strain evidence="17">WSJ</strain>
        <tissue evidence="17">Leaf</tissue>
    </source>
</reference>
<dbReference type="EMBL" id="JAUHHV010000007">
    <property type="protein sequence ID" value="KAK1416740.1"/>
    <property type="molecule type" value="Genomic_DNA"/>
</dbReference>
<keyword evidence="8 13" id="KW-0472">Membrane</keyword>
<keyword evidence="11 13" id="KW-1071">Ligand-gated ion channel</keyword>
<evidence type="ECO:0000256" key="9">
    <source>
        <dbReference type="ARBA" id="ARBA00023170"/>
    </source>
</evidence>
<keyword evidence="5" id="KW-0732">Signal</keyword>
<dbReference type="InterPro" id="IPR028082">
    <property type="entry name" value="Peripla_BP_I"/>
</dbReference>
<evidence type="ECO:0000256" key="6">
    <source>
        <dbReference type="ARBA" id="ARBA00022989"/>
    </source>
</evidence>
<dbReference type="FunFam" id="3.40.50.2300:FF:000188">
    <property type="entry name" value="Glutamate receptor"/>
    <property type="match status" value="1"/>
</dbReference>
<dbReference type="InterPro" id="IPR001828">
    <property type="entry name" value="ANF_lig-bd_rcpt"/>
</dbReference>
<dbReference type="Gene3D" id="3.40.190.10">
    <property type="entry name" value="Periplasmic binding protein-like II"/>
    <property type="match status" value="2"/>
</dbReference>
<evidence type="ECO:0000256" key="10">
    <source>
        <dbReference type="ARBA" id="ARBA00023180"/>
    </source>
</evidence>
<evidence type="ECO:0000256" key="11">
    <source>
        <dbReference type="ARBA" id="ARBA00023286"/>
    </source>
</evidence>
<feature type="disulfide bond" evidence="14">
    <location>
        <begin position="691"/>
        <end position="746"/>
    </location>
</feature>
<evidence type="ECO:0000256" key="3">
    <source>
        <dbReference type="ARBA" id="ARBA00022448"/>
    </source>
</evidence>
<dbReference type="PANTHER" id="PTHR18966">
    <property type="entry name" value="IONOTROPIC GLUTAMATE RECEPTOR"/>
    <property type="match status" value="1"/>
</dbReference>
<proteinExistence type="inferred from homology"/>
<keyword evidence="7 13" id="KW-0406">Ion transport</keyword>
<keyword evidence="12 13" id="KW-0407">Ion channel</keyword>
<comment type="function">
    <text evidence="13">Glutamate-gated receptor that probably acts as non-selective cation channel.</text>
</comment>